<dbReference type="PRINTS" id="PR00039">
    <property type="entry name" value="HTHLYSR"/>
</dbReference>
<reference evidence="6 7" key="1">
    <citation type="journal article" date="2015" name="Genome Announc.">
        <title>Expanding the biotechnology potential of lactobacilli through comparative genomics of 213 strains and associated genera.</title>
        <authorList>
            <person name="Sun Z."/>
            <person name="Harris H.M."/>
            <person name="McCann A."/>
            <person name="Guo C."/>
            <person name="Argimon S."/>
            <person name="Zhang W."/>
            <person name="Yang X."/>
            <person name="Jeffery I.B."/>
            <person name="Cooney J.C."/>
            <person name="Kagawa T.F."/>
            <person name="Liu W."/>
            <person name="Song Y."/>
            <person name="Salvetti E."/>
            <person name="Wrobel A."/>
            <person name="Rasinkangas P."/>
            <person name="Parkhill J."/>
            <person name="Rea M.C."/>
            <person name="O'Sullivan O."/>
            <person name="Ritari J."/>
            <person name="Douillard F.P."/>
            <person name="Paul Ross R."/>
            <person name="Yang R."/>
            <person name="Briner A.E."/>
            <person name="Felis G.E."/>
            <person name="de Vos W.M."/>
            <person name="Barrangou R."/>
            <person name="Klaenhammer T.R."/>
            <person name="Caufield P.W."/>
            <person name="Cui Y."/>
            <person name="Zhang H."/>
            <person name="O'Toole P.W."/>
        </authorList>
    </citation>
    <scope>NUCLEOTIDE SEQUENCE [LARGE SCALE GENOMIC DNA]</scope>
    <source>
        <strain evidence="6 7">DSM 18527</strain>
    </source>
</reference>
<evidence type="ECO:0000313" key="7">
    <source>
        <dbReference type="Proteomes" id="UP000051236"/>
    </source>
</evidence>
<dbReference type="SUPFAM" id="SSF53850">
    <property type="entry name" value="Periplasmic binding protein-like II"/>
    <property type="match status" value="1"/>
</dbReference>
<dbReference type="Pfam" id="PF00126">
    <property type="entry name" value="HTH_1"/>
    <property type="match status" value="1"/>
</dbReference>
<dbReference type="RefSeq" id="WP_035453972.1">
    <property type="nucleotide sequence ID" value="NZ_AZGA01000066.1"/>
</dbReference>
<dbReference type="eggNOG" id="COG0583">
    <property type="taxonomic scope" value="Bacteria"/>
</dbReference>
<organism evidence="6 7">
    <name type="scientific">Agrilactobacillus composti DSM 18527 = JCM 14202</name>
    <dbReference type="NCBI Taxonomy" id="1423734"/>
    <lineage>
        <taxon>Bacteria</taxon>
        <taxon>Bacillati</taxon>
        <taxon>Bacillota</taxon>
        <taxon>Bacilli</taxon>
        <taxon>Lactobacillales</taxon>
        <taxon>Lactobacillaceae</taxon>
        <taxon>Agrilactobacillus</taxon>
    </lineage>
</organism>
<keyword evidence="3" id="KW-0238">DNA-binding</keyword>
<feature type="domain" description="HTH lysR-type" evidence="5">
    <location>
        <begin position="1"/>
        <end position="58"/>
    </location>
</feature>
<evidence type="ECO:0000256" key="4">
    <source>
        <dbReference type="ARBA" id="ARBA00023163"/>
    </source>
</evidence>
<dbReference type="Proteomes" id="UP000051236">
    <property type="component" value="Unassembled WGS sequence"/>
</dbReference>
<evidence type="ECO:0000256" key="1">
    <source>
        <dbReference type="ARBA" id="ARBA00009437"/>
    </source>
</evidence>
<accession>X0PS08</accession>
<evidence type="ECO:0000259" key="5">
    <source>
        <dbReference type="PROSITE" id="PS50931"/>
    </source>
</evidence>
<dbReference type="PANTHER" id="PTHR30419:SF28">
    <property type="entry name" value="HTH-TYPE TRANSCRIPTIONAL REGULATOR BSDA"/>
    <property type="match status" value="1"/>
</dbReference>
<dbReference type="InterPro" id="IPR036390">
    <property type="entry name" value="WH_DNA-bd_sf"/>
</dbReference>
<keyword evidence="2" id="KW-0805">Transcription regulation</keyword>
<dbReference type="Pfam" id="PF03466">
    <property type="entry name" value="LysR_substrate"/>
    <property type="match status" value="1"/>
</dbReference>
<keyword evidence="7" id="KW-1185">Reference proteome</keyword>
<name>X0PS08_9LACO</name>
<dbReference type="GO" id="GO:0005829">
    <property type="term" value="C:cytosol"/>
    <property type="evidence" value="ECO:0007669"/>
    <property type="project" value="TreeGrafter"/>
</dbReference>
<evidence type="ECO:0000313" key="6">
    <source>
        <dbReference type="EMBL" id="KRM32849.1"/>
    </source>
</evidence>
<dbReference type="InterPro" id="IPR000847">
    <property type="entry name" value="LysR_HTH_N"/>
</dbReference>
<dbReference type="OrthoDB" id="9803735at2"/>
<proteinExistence type="inferred from homology"/>
<dbReference type="AlphaFoldDB" id="X0PS08"/>
<dbReference type="GO" id="GO:0003700">
    <property type="term" value="F:DNA-binding transcription factor activity"/>
    <property type="evidence" value="ECO:0007669"/>
    <property type="project" value="InterPro"/>
</dbReference>
<protein>
    <submittedName>
        <fullName evidence="6">Transcriptional regulator (Transcriptional regulator, lysr family)</fullName>
    </submittedName>
</protein>
<evidence type="ECO:0000256" key="2">
    <source>
        <dbReference type="ARBA" id="ARBA00023015"/>
    </source>
</evidence>
<dbReference type="STRING" id="1423734.FC83_GL000253"/>
<dbReference type="SUPFAM" id="SSF46785">
    <property type="entry name" value="Winged helix' DNA-binding domain"/>
    <property type="match status" value="1"/>
</dbReference>
<comment type="similarity">
    <text evidence="1">Belongs to the LysR transcriptional regulatory family.</text>
</comment>
<dbReference type="EMBL" id="AZGA01000066">
    <property type="protein sequence ID" value="KRM32849.1"/>
    <property type="molecule type" value="Genomic_DNA"/>
</dbReference>
<dbReference type="PATRIC" id="fig|1423734.3.peg.253"/>
<dbReference type="PANTHER" id="PTHR30419">
    <property type="entry name" value="HTH-TYPE TRANSCRIPTIONAL REGULATOR YBHD"/>
    <property type="match status" value="1"/>
</dbReference>
<evidence type="ECO:0000256" key="3">
    <source>
        <dbReference type="ARBA" id="ARBA00023125"/>
    </source>
</evidence>
<dbReference type="InterPro" id="IPR005119">
    <property type="entry name" value="LysR_subst-bd"/>
</dbReference>
<dbReference type="Gene3D" id="3.40.190.290">
    <property type="match status" value="1"/>
</dbReference>
<dbReference type="InterPro" id="IPR050950">
    <property type="entry name" value="HTH-type_LysR_regulators"/>
</dbReference>
<dbReference type="PROSITE" id="PS50931">
    <property type="entry name" value="HTH_LYSR"/>
    <property type="match status" value="1"/>
</dbReference>
<keyword evidence="4" id="KW-0804">Transcription</keyword>
<dbReference type="Gene3D" id="1.10.10.10">
    <property type="entry name" value="Winged helix-like DNA-binding domain superfamily/Winged helix DNA-binding domain"/>
    <property type="match status" value="1"/>
</dbReference>
<comment type="caution">
    <text evidence="6">The sequence shown here is derived from an EMBL/GenBank/DDBJ whole genome shotgun (WGS) entry which is preliminary data.</text>
</comment>
<sequence>MNLNQLRYFRVLVEEKQYTKAASKLFISQPSLSNSMKSFEEELNGKLFRKEGRQIILTNYGKMIYKTVCDALDTLDQGINAANEQFSRQENTIRVAWLPTTFGTMLPRIIQDFKKDFDETIHFMLFSKASIPILDGLRDEKYDIGISSYMKGYSELEFTPFYTEDIIVLTPKSHPFTKYHRIKLNQLAHERLITYTPDIPIGATIQEEVTSQIKADSVDDTSIDEVGIAGLVASGQGIGVCADTSFLAPFDLVKIPLDIPSNTRVVYIVRNKNQLQSKFSQDFFEFISAYNLKKIGQLT</sequence>
<dbReference type="GO" id="GO:0003677">
    <property type="term" value="F:DNA binding"/>
    <property type="evidence" value="ECO:0007669"/>
    <property type="project" value="UniProtKB-KW"/>
</dbReference>
<dbReference type="InterPro" id="IPR036388">
    <property type="entry name" value="WH-like_DNA-bd_sf"/>
</dbReference>
<gene>
    <name evidence="6" type="ORF">FC83_GL000253</name>
</gene>